<gene>
    <name evidence="1" type="ORF">HMPREF0367_00125</name>
</gene>
<organism evidence="1 2">
    <name type="scientific">Faecalitalea cylindroides ATCC 27803</name>
    <dbReference type="NCBI Taxonomy" id="649755"/>
    <lineage>
        <taxon>Bacteria</taxon>
        <taxon>Bacillati</taxon>
        <taxon>Bacillota</taxon>
        <taxon>Erysipelotrichia</taxon>
        <taxon>Erysipelotrichales</taxon>
        <taxon>Erysipelotrichaceae</taxon>
        <taxon>Faecalitalea</taxon>
    </lineage>
</organism>
<comment type="caution">
    <text evidence="1">The sequence shown here is derived from an EMBL/GenBank/DDBJ whole genome shotgun (WGS) entry which is preliminary data.</text>
</comment>
<dbReference type="InterPro" id="IPR018247">
    <property type="entry name" value="EF_Hand_1_Ca_BS"/>
</dbReference>
<evidence type="ECO:0000313" key="2">
    <source>
        <dbReference type="Proteomes" id="UP000016658"/>
    </source>
</evidence>
<feature type="non-terminal residue" evidence="1">
    <location>
        <position position="258"/>
    </location>
</feature>
<sequence length="258" mass="29095">MRLKVSRLVFCSIFSIILGLSQVQLVKAEETKIPENSETIDETVIEDEVETHPAQLIFEDVLENKVVKSIYIEDFSIFNIDEYMPEGYVLACESGWGAAGNLCHVPIIKQEYVTKNDPRQIKIQYVDVETNELISEAIMGTRGIGYITVYSGIGASVSYQMPKGYYTLETSWPIVNDVATVHIQKETESMLMFSMKFISDEEVIIANRIGFEQYDLNGDKKITKSELIPLIPEGFLLADLGHYDDAFGFAEIYESNGV</sequence>
<proteinExistence type="predicted"/>
<reference evidence="1 2" key="1">
    <citation type="submission" date="2013-06" db="EMBL/GenBank/DDBJ databases">
        <authorList>
            <person name="Weinstock G."/>
            <person name="Sodergren E."/>
            <person name="Lobos E.A."/>
            <person name="Fulton L."/>
            <person name="Fulton R."/>
            <person name="Courtney L."/>
            <person name="Fronick C."/>
            <person name="O'Laughlin M."/>
            <person name="Godfrey J."/>
            <person name="Wilson R.M."/>
            <person name="Miner T."/>
            <person name="Farmer C."/>
            <person name="Delehaunty K."/>
            <person name="Cordes M."/>
            <person name="Minx P."/>
            <person name="Tomlinson C."/>
            <person name="Chen J."/>
            <person name="Wollam A."/>
            <person name="Pepin K.H."/>
            <person name="Bhonagiri V."/>
            <person name="Zhang X."/>
            <person name="Warren W."/>
            <person name="Mitreva M."/>
            <person name="Mardis E.R."/>
            <person name="Wilson R.K."/>
        </authorList>
    </citation>
    <scope>NUCLEOTIDE SEQUENCE [LARGE SCALE GENOMIC DNA]</scope>
    <source>
        <strain evidence="1 2">ATCC 27803</strain>
    </source>
</reference>
<dbReference type="AlphaFoldDB" id="U2PTG9"/>
<dbReference type="EMBL" id="AWVI01000005">
    <property type="protein sequence ID" value="ERK47411.1"/>
    <property type="molecule type" value="Genomic_DNA"/>
</dbReference>
<dbReference type="HOGENOM" id="CLU_1079678_0_0_9"/>
<dbReference type="PROSITE" id="PS00018">
    <property type="entry name" value="EF_HAND_1"/>
    <property type="match status" value="1"/>
</dbReference>
<name>U2PTG9_9FIRM</name>
<evidence type="ECO:0008006" key="3">
    <source>
        <dbReference type="Google" id="ProtNLM"/>
    </source>
</evidence>
<dbReference type="RefSeq" id="WP_035402168.1">
    <property type="nucleotide sequence ID" value="NZ_KI271012.1"/>
</dbReference>
<accession>U2PTG9</accession>
<dbReference type="Proteomes" id="UP000016658">
    <property type="component" value="Unassembled WGS sequence"/>
</dbReference>
<evidence type="ECO:0000313" key="1">
    <source>
        <dbReference type="EMBL" id="ERK47411.1"/>
    </source>
</evidence>
<protein>
    <recommendedName>
        <fullName evidence="3">EF-hand domain-containing protein</fullName>
    </recommendedName>
</protein>